<feature type="region of interest" description="Disordered" evidence="1">
    <location>
        <begin position="611"/>
        <end position="655"/>
    </location>
</feature>
<dbReference type="VEuPathDB" id="CryptoDB:GNI_031410"/>
<dbReference type="RefSeq" id="XP_011129166.1">
    <property type="nucleotide sequence ID" value="XM_011130864.1"/>
</dbReference>
<feature type="region of interest" description="Disordered" evidence="1">
    <location>
        <begin position="271"/>
        <end position="437"/>
    </location>
</feature>
<dbReference type="AlphaFoldDB" id="A0A023BB72"/>
<dbReference type="GeneID" id="22911286"/>
<organism evidence="2 3">
    <name type="scientific">Gregarina niphandrodes</name>
    <name type="common">Septate eugregarine</name>
    <dbReference type="NCBI Taxonomy" id="110365"/>
    <lineage>
        <taxon>Eukaryota</taxon>
        <taxon>Sar</taxon>
        <taxon>Alveolata</taxon>
        <taxon>Apicomplexa</taxon>
        <taxon>Conoidasida</taxon>
        <taxon>Gregarinasina</taxon>
        <taxon>Eugregarinorida</taxon>
        <taxon>Gregarinidae</taxon>
        <taxon>Gregarina</taxon>
    </lineage>
</organism>
<evidence type="ECO:0000256" key="1">
    <source>
        <dbReference type="SAM" id="MobiDB-lite"/>
    </source>
</evidence>
<keyword evidence="3" id="KW-1185">Reference proteome</keyword>
<feature type="compositionally biased region" description="Basic and acidic residues" evidence="1">
    <location>
        <begin position="614"/>
        <end position="640"/>
    </location>
</feature>
<name>A0A023BB72_GRENI</name>
<feature type="compositionally biased region" description="Basic residues" evidence="1">
    <location>
        <begin position="524"/>
        <end position="542"/>
    </location>
</feature>
<sequence length="714" mass="79657">MLQQAETAPKTTALYHQKPRARDCYVTTKRPMCIYYKRLYYLLTEFKGNAREGHTDTVRIYASGRAIKNALMVLQDLYNSLGHLIVPVCLELSDRNDTLRVSSLSAGAIDSSSISYPLSFHVTSNFSHTPSPKVASPKVAEYDATPYQDSRLHNSDQPTTTGGVSCASIERRVKDRSVDTGLVTRFFSVSSAGGQNADLSIPARDALDNYSNALVTRRNAYMTARDHQLSVSSGTFTLHGGESFSLSRNESDSMSFEMSLVEKPLMISESDDIDSSESFHHNYQDRYGPDCSDQSDQDHRYDRDARDEGRRCDQDKDRGHNTAGYDRDRGRGYDQDRGRGYDQDRDRGYDQDRDRGYDQDRGRGYDQDRSYGQGRSERDGSDRDDSDDGLEQDGYHPGRYAYREGSCSSSSGGCGAVEEGSGSEPGSADAEQSPRRPGAYCTYLDSLIENNVLTSLPTTEATLAALVEVAHGSTPINGRCRRSSRAQMQSPLLRSPLLREWAAGGDSGAASVKEAPAARARRRLQQARKRHRVKRANRRGRAQRPLLVSARRRRSFESRLSPPSPRSADSDIDDRPWSEELDVYAAGQCIECPALTSSSSSDWCGTLRWRTKQHGSDPDGSDREVSDPGFSHREASDHRGVSHRGVIDQGPTEDCRIARTQRTKKSQRSPARSDLHTAEKIRRPAKKLWRKFFNVCSSSDSVRLRNGIIVKTLD</sequence>
<feature type="compositionally biased region" description="Low complexity" evidence="1">
    <location>
        <begin position="404"/>
        <end position="424"/>
    </location>
</feature>
<comment type="caution">
    <text evidence="2">The sequence shown here is derived from an EMBL/GenBank/DDBJ whole genome shotgun (WGS) entry which is preliminary data.</text>
</comment>
<evidence type="ECO:0000313" key="2">
    <source>
        <dbReference type="EMBL" id="EZG78876.1"/>
    </source>
</evidence>
<feature type="region of interest" description="Disordered" evidence="1">
    <location>
        <begin position="524"/>
        <end position="575"/>
    </location>
</feature>
<dbReference type="EMBL" id="AFNH02000239">
    <property type="protein sequence ID" value="EZG78876.1"/>
    <property type="molecule type" value="Genomic_DNA"/>
</dbReference>
<reference evidence="2" key="1">
    <citation type="submission" date="2013-12" db="EMBL/GenBank/DDBJ databases">
        <authorList>
            <person name="Omoto C.K."/>
            <person name="Sibley D."/>
            <person name="Venepally P."/>
            <person name="Hadjithomas M."/>
            <person name="Karamycheva S."/>
            <person name="Brunk B."/>
            <person name="Roos D."/>
            <person name="Caler E."/>
            <person name="Lorenzi H."/>
        </authorList>
    </citation>
    <scope>NUCLEOTIDE SEQUENCE</scope>
</reference>
<dbReference type="Proteomes" id="UP000019763">
    <property type="component" value="Unassembled WGS sequence"/>
</dbReference>
<proteinExistence type="predicted"/>
<feature type="compositionally biased region" description="Basic and acidic residues" evidence="1">
    <location>
        <begin position="296"/>
        <end position="383"/>
    </location>
</feature>
<feature type="compositionally biased region" description="Basic and acidic residues" evidence="1">
    <location>
        <begin position="277"/>
        <end position="288"/>
    </location>
</feature>
<gene>
    <name evidence="2" type="ORF">GNI_031410</name>
</gene>
<protein>
    <submittedName>
        <fullName evidence="2">Uncharacterized protein</fullName>
    </submittedName>
</protein>
<evidence type="ECO:0000313" key="3">
    <source>
        <dbReference type="Proteomes" id="UP000019763"/>
    </source>
</evidence>
<accession>A0A023BB72</accession>